<keyword evidence="1" id="KW-0472">Membrane</keyword>
<comment type="caution">
    <text evidence="2">The sequence shown here is derived from an EMBL/GenBank/DDBJ whole genome shotgun (WGS) entry which is preliminary data.</text>
</comment>
<keyword evidence="1" id="KW-0812">Transmembrane</keyword>
<protein>
    <recommendedName>
        <fullName evidence="4">DUF2892 domain-containing protein</fullName>
    </recommendedName>
</protein>
<organism evidence="2 3">
    <name type="scientific">Candidatus Iainarchaeum sp</name>
    <dbReference type="NCBI Taxonomy" id="3101447"/>
    <lineage>
        <taxon>Archaea</taxon>
        <taxon>Candidatus Iainarchaeota</taxon>
        <taxon>Candidatus Iainarchaeia</taxon>
        <taxon>Candidatus Iainarchaeales</taxon>
        <taxon>Candidatus Iainarchaeaceae</taxon>
        <taxon>Candidatus Iainarchaeum</taxon>
    </lineage>
</organism>
<gene>
    <name evidence="2" type="ORF">FJY86_02530</name>
</gene>
<evidence type="ECO:0000313" key="2">
    <source>
        <dbReference type="EMBL" id="MBM3282192.1"/>
    </source>
</evidence>
<dbReference type="Proteomes" id="UP000774699">
    <property type="component" value="Unassembled WGS sequence"/>
</dbReference>
<keyword evidence="1" id="KW-1133">Transmembrane helix</keyword>
<evidence type="ECO:0008006" key="4">
    <source>
        <dbReference type="Google" id="ProtNLM"/>
    </source>
</evidence>
<name>A0A8T4C6K6_9ARCH</name>
<evidence type="ECO:0000313" key="3">
    <source>
        <dbReference type="Proteomes" id="UP000774699"/>
    </source>
</evidence>
<dbReference type="EMBL" id="VGJJ01000014">
    <property type="protein sequence ID" value="MBM3282192.1"/>
    <property type="molecule type" value="Genomic_DNA"/>
</dbReference>
<evidence type="ECO:0000256" key="1">
    <source>
        <dbReference type="SAM" id="Phobius"/>
    </source>
</evidence>
<dbReference type="AlphaFoldDB" id="A0A8T4C6K6"/>
<reference evidence="2" key="1">
    <citation type="submission" date="2019-03" db="EMBL/GenBank/DDBJ databases">
        <title>Lake Tanganyika Metagenome-Assembled Genomes (MAGs).</title>
        <authorList>
            <person name="Tran P."/>
        </authorList>
    </citation>
    <scope>NUCLEOTIDE SEQUENCE</scope>
    <source>
        <strain evidence="2">M_DeepCast_50m_m2_156</strain>
    </source>
</reference>
<proteinExistence type="predicted"/>
<accession>A0A8T4C6K6</accession>
<feature type="transmembrane region" description="Helical" evidence="1">
    <location>
        <begin position="21"/>
        <end position="39"/>
    </location>
</feature>
<feature type="transmembrane region" description="Helical" evidence="1">
    <location>
        <begin position="45"/>
        <end position="61"/>
    </location>
</feature>
<sequence>MSGEVCNIGPQEIKKRQKIGFVLIIIAGFTSGMLIALHVQPVMRLIVFPIFAAGFVSLLQAQKKVCVHHAWKKTKNMN</sequence>